<comment type="caution">
    <text evidence="1">The sequence shown here is derived from an EMBL/GenBank/DDBJ whole genome shotgun (WGS) entry which is preliminary data.</text>
</comment>
<dbReference type="SUPFAM" id="SSF56219">
    <property type="entry name" value="DNase I-like"/>
    <property type="match status" value="1"/>
</dbReference>
<sequence length="1109" mass="123961">MVKKIPPLMAVPQAEQSESTYLANVIVEGHSNHPWNDLADFAAKMASQGKCKYIEEQLHSRAVNVACLQETKLDSGTLTSQHYLRIHSRADSHWGVAIWVHKQLGVLCLDDEPLHIDEHDVAVLHESPRMLMLLITKGQLKIGLFSGHCPHSNRPEERDAFLAAVAPLLLRLKHAHVVLGGVDLNGRIPPNFQGVSGSLEFGEADATGWSFANILADSGLWAPSLFSQLHCGDSATYTHPSGKQHRIDYNLLGGQAVLEKVRSEIDSTFDNGSPQDDHMLLGVSLQGYLDADGHTRKLRRARYDRDRLMTSEGRDCLRQKLPSFRHPGWDVSPDQHCRKIEQHISQILDTHFTVPRSLKKASYIPERVWQLRERKLAFKQRVRYRSKLWHDLVCRAFHQWKEHQDYGVIFLLETQSRLYELAAVAVKFATSVIKREISLAKNEFLHKIACEGHQGAATILQRVKQAGVGGTKARPITRPLPMLLHPSTGSAVTTRQQRDEVWMLHFGKQEQGQATPIGAFLQEATYSCYQPDTKWTAAMLPTYVDIERVLRAIPRNKAAGLDNIPGEVLKAVPAETARLLLPLFLKSMVLQHQPVQWRGGVLFEAFKRSGLQSSMDNYRSLFVSSYIAKAYHRVVRDKTQAFCRDELHALHLGSKKRAPVTFASMYVLAHLRRGCALRQNVSVLYLDTSAAYYRIVRELAVGDIRDDHTVIRLFERFGLSGEDLHDLLETVESGGMLAQAGAPDALRQVVKDIHLHTWFVSRFSDGTQVCSSLAGSRPGESWADLIYAYIYGRVLSKIHEFAVAEDLTFTVAHDPTAGIFPTHDGQDLLDATDATWADDSAFPLIADDPESLMRRTCRLCTLVISFCEGHGMAPNLKPGKTSVMISLQGKGHKKAHIGPSTSHFLWLIGAQAHLYFGPYCKERPSAEELSADCDKLITNRLTRTGQQVETLAPGFGSKKRRQADNLDFTLSLPVRRGCVPPPPMAPLWSQEQQHAYKATCDAILSVDNGASIACITSALSAVLFQDPLYCAEIVQVLDRVSSEVQELHEDDPWDPWDPSTMQSILLAVDSINSSLWTFGLPEPQSIPECRCPSKSSRRDPFPLVLFSVE</sequence>
<dbReference type="Gene3D" id="3.60.10.10">
    <property type="entry name" value="Endonuclease/exonuclease/phosphatase"/>
    <property type="match status" value="1"/>
</dbReference>
<dbReference type="Proteomes" id="UP000186817">
    <property type="component" value="Unassembled WGS sequence"/>
</dbReference>
<protein>
    <recommendedName>
        <fullName evidence="3">Reverse transcriptase domain-containing protein</fullName>
    </recommendedName>
</protein>
<gene>
    <name evidence="1" type="ORF">AK812_SmicGene8630</name>
</gene>
<keyword evidence="2" id="KW-1185">Reference proteome</keyword>
<accession>A0A1Q9EKD8</accession>
<dbReference type="InterPro" id="IPR036691">
    <property type="entry name" value="Endo/exonu/phosph_ase_sf"/>
</dbReference>
<proteinExistence type="predicted"/>
<name>A0A1Q9EKD8_SYMMI</name>
<evidence type="ECO:0000313" key="2">
    <source>
        <dbReference type="Proteomes" id="UP000186817"/>
    </source>
</evidence>
<reference evidence="1 2" key="1">
    <citation type="submission" date="2016-02" db="EMBL/GenBank/DDBJ databases">
        <title>Genome analysis of coral dinoflagellate symbionts highlights evolutionary adaptations to a symbiotic lifestyle.</title>
        <authorList>
            <person name="Aranda M."/>
            <person name="Li Y."/>
            <person name="Liew Y.J."/>
            <person name="Baumgarten S."/>
            <person name="Simakov O."/>
            <person name="Wilson M."/>
            <person name="Piel J."/>
            <person name="Ashoor H."/>
            <person name="Bougouffa S."/>
            <person name="Bajic V.B."/>
            <person name="Ryu T."/>
            <person name="Ravasi T."/>
            <person name="Bayer T."/>
            <person name="Micklem G."/>
            <person name="Kim H."/>
            <person name="Bhak J."/>
            <person name="Lajeunesse T.C."/>
            <person name="Voolstra C.R."/>
        </authorList>
    </citation>
    <scope>NUCLEOTIDE SEQUENCE [LARGE SCALE GENOMIC DNA]</scope>
    <source>
        <strain evidence="1 2">CCMP2467</strain>
    </source>
</reference>
<dbReference type="EMBL" id="LSRX01000129">
    <property type="protein sequence ID" value="OLQ07892.1"/>
    <property type="molecule type" value="Genomic_DNA"/>
</dbReference>
<dbReference type="OrthoDB" id="425681at2759"/>
<evidence type="ECO:0008006" key="3">
    <source>
        <dbReference type="Google" id="ProtNLM"/>
    </source>
</evidence>
<organism evidence="1 2">
    <name type="scientific">Symbiodinium microadriaticum</name>
    <name type="common">Dinoflagellate</name>
    <name type="synonym">Zooxanthella microadriatica</name>
    <dbReference type="NCBI Taxonomy" id="2951"/>
    <lineage>
        <taxon>Eukaryota</taxon>
        <taxon>Sar</taxon>
        <taxon>Alveolata</taxon>
        <taxon>Dinophyceae</taxon>
        <taxon>Suessiales</taxon>
        <taxon>Symbiodiniaceae</taxon>
        <taxon>Symbiodinium</taxon>
    </lineage>
</organism>
<dbReference type="AlphaFoldDB" id="A0A1Q9EKD8"/>
<evidence type="ECO:0000313" key="1">
    <source>
        <dbReference type="EMBL" id="OLQ07892.1"/>
    </source>
</evidence>